<reference evidence="3 4" key="1">
    <citation type="submission" date="2023-11" db="EMBL/GenBank/DDBJ databases">
        <authorList>
            <person name="Xu M."/>
            <person name="Jiang T."/>
        </authorList>
    </citation>
    <scope>NUCLEOTIDE SEQUENCE [LARGE SCALE GENOMIC DNA]</scope>
    <source>
        <strain evidence="3 4">SD</strain>
    </source>
</reference>
<evidence type="ECO:0000256" key="2">
    <source>
        <dbReference type="SAM" id="Phobius"/>
    </source>
</evidence>
<gene>
    <name evidence="3" type="ORF">SK069_12160</name>
</gene>
<protein>
    <submittedName>
        <fullName evidence="3">DUF6328 family protein</fullName>
    </submittedName>
</protein>
<feature type="region of interest" description="Disordered" evidence="1">
    <location>
        <begin position="1"/>
        <end position="27"/>
    </location>
</feature>
<sequence length="168" mass="18401">MTNATPPDRAEDDHHVHRRRDDETPSERYTRQISELLAETRVAAVGVQVIVGFLLAVPFNTELEGLQRDAYVVAILAGIAATVAFLAPSVLHRAVLHRGQAPWLVATGSRLLLLGALASAVALSAVALLVGDRVLDGWVRFLPLAWVVAWVGVLWAVVPARRRRIIRR</sequence>
<proteinExistence type="predicted"/>
<dbReference type="InterPro" id="IPR046291">
    <property type="entry name" value="DUF6328"/>
</dbReference>
<evidence type="ECO:0000256" key="1">
    <source>
        <dbReference type="SAM" id="MobiDB-lite"/>
    </source>
</evidence>
<organism evidence="3 4">
    <name type="scientific">Patulibacter brassicae</name>
    <dbReference type="NCBI Taxonomy" id="1705717"/>
    <lineage>
        <taxon>Bacteria</taxon>
        <taxon>Bacillati</taxon>
        <taxon>Actinomycetota</taxon>
        <taxon>Thermoleophilia</taxon>
        <taxon>Solirubrobacterales</taxon>
        <taxon>Patulibacteraceae</taxon>
        <taxon>Patulibacter</taxon>
    </lineage>
</organism>
<name>A0ABU4VKZ5_9ACTN</name>
<evidence type="ECO:0000313" key="4">
    <source>
        <dbReference type="Proteomes" id="UP001277761"/>
    </source>
</evidence>
<feature type="transmembrane region" description="Helical" evidence="2">
    <location>
        <begin position="36"/>
        <end position="59"/>
    </location>
</feature>
<evidence type="ECO:0000313" key="3">
    <source>
        <dbReference type="EMBL" id="MDX8152354.1"/>
    </source>
</evidence>
<keyword evidence="2" id="KW-0472">Membrane</keyword>
<accession>A0ABU4VKZ5</accession>
<dbReference type="Pfam" id="PF19853">
    <property type="entry name" value="DUF6328"/>
    <property type="match status" value="1"/>
</dbReference>
<dbReference type="Proteomes" id="UP001277761">
    <property type="component" value="Unassembled WGS sequence"/>
</dbReference>
<feature type="transmembrane region" description="Helical" evidence="2">
    <location>
        <begin position="137"/>
        <end position="158"/>
    </location>
</feature>
<dbReference type="RefSeq" id="WP_319954508.1">
    <property type="nucleotide sequence ID" value="NZ_JAXAVX010000005.1"/>
</dbReference>
<keyword evidence="2" id="KW-0812">Transmembrane</keyword>
<feature type="compositionally biased region" description="Basic and acidic residues" evidence="1">
    <location>
        <begin position="8"/>
        <end position="27"/>
    </location>
</feature>
<keyword evidence="4" id="KW-1185">Reference proteome</keyword>
<dbReference type="EMBL" id="JAXAVX010000005">
    <property type="protein sequence ID" value="MDX8152354.1"/>
    <property type="molecule type" value="Genomic_DNA"/>
</dbReference>
<keyword evidence="2" id="KW-1133">Transmembrane helix</keyword>
<feature type="transmembrane region" description="Helical" evidence="2">
    <location>
        <begin position="71"/>
        <end position="91"/>
    </location>
</feature>
<feature type="transmembrane region" description="Helical" evidence="2">
    <location>
        <begin position="111"/>
        <end position="131"/>
    </location>
</feature>
<comment type="caution">
    <text evidence="3">The sequence shown here is derived from an EMBL/GenBank/DDBJ whole genome shotgun (WGS) entry which is preliminary data.</text>
</comment>